<dbReference type="Pfam" id="PF00440">
    <property type="entry name" value="TetR_N"/>
    <property type="match status" value="1"/>
</dbReference>
<dbReference type="PANTHER" id="PTHR43479:SF11">
    <property type="entry name" value="ACREF_ENVCD OPERON REPRESSOR-RELATED"/>
    <property type="match status" value="1"/>
</dbReference>
<reference evidence="5" key="1">
    <citation type="submission" date="2015-03" db="EMBL/GenBank/DDBJ databases">
        <authorList>
            <person name="Ferrari E."/>
            <person name="Walter M.C."/>
            <person name="Huptas C."/>
            <person name="Scherer S."/>
            <person name="Mueller-Herbst S."/>
        </authorList>
    </citation>
    <scope>NUCLEOTIDE SEQUENCE [LARGE SCALE GENOMIC DNA]</scope>
    <source>
        <strain evidence="5">LWP01</strain>
    </source>
</reference>
<dbReference type="RefSeq" id="WP_036058890.1">
    <property type="nucleotide sequence ID" value="NZ_CP011102.1"/>
</dbReference>
<evidence type="ECO:0000313" key="4">
    <source>
        <dbReference type="EMBL" id="AQY51685.1"/>
    </source>
</evidence>
<feature type="DNA-binding region" description="H-T-H motif" evidence="2">
    <location>
        <begin position="32"/>
        <end position="51"/>
    </location>
</feature>
<dbReference type="InterPro" id="IPR050624">
    <property type="entry name" value="HTH-type_Tx_Regulator"/>
</dbReference>
<organism evidence="4 5">
    <name type="scientific">Listeria weihenstephanensis</name>
    <dbReference type="NCBI Taxonomy" id="1006155"/>
    <lineage>
        <taxon>Bacteria</taxon>
        <taxon>Bacillati</taxon>
        <taxon>Bacillota</taxon>
        <taxon>Bacilli</taxon>
        <taxon>Bacillales</taxon>
        <taxon>Listeriaceae</taxon>
        <taxon>Listeria</taxon>
    </lineage>
</organism>
<dbReference type="GO" id="GO:0003677">
    <property type="term" value="F:DNA binding"/>
    <property type="evidence" value="ECO:0007669"/>
    <property type="project" value="UniProtKB-UniRule"/>
</dbReference>
<dbReference type="EMBL" id="CP011102">
    <property type="protein sequence ID" value="AQY51685.1"/>
    <property type="molecule type" value="Genomic_DNA"/>
</dbReference>
<dbReference type="PROSITE" id="PS50977">
    <property type="entry name" value="HTH_TETR_2"/>
    <property type="match status" value="1"/>
</dbReference>
<sequence length="179" mass="20979">MKKQPEITKKTRQTIVDVFCELYSQKPVEKITVQKIANTSGYNRSTFYQYFTDVYDLLSFIENDILDYIREKVTNTEQIDAKPKGILLLFEEKELYLNALLGDYGSIRFMEKLKREFFSDGLDYCVPKDNSMTPYLVEFNISTAFSLIRLWQRRQKDLPPDQLFHLINTLVNSGTSSVI</sequence>
<dbReference type="InterPro" id="IPR009057">
    <property type="entry name" value="Homeodomain-like_sf"/>
</dbReference>
<evidence type="ECO:0000256" key="1">
    <source>
        <dbReference type="ARBA" id="ARBA00023125"/>
    </source>
</evidence>
<evidence type="ECO:0000259" key="3">
    <source>
        <dbReference type="PROSITE" id="PS50977"/>
    </source>
</evidence>
<protein>
    <submittedName>
        <fullName evidence="4">TetR family transcriptional regulator</fullName>
    </submittedName>
</protein>
<name>A0A1S7FWG2_9LIST</name>
<keyword evidence="1 2" id="KW-0238">DNA-binding</keyword>
<dbReference type="Gene3D" id="1.10.357.10">
    <property type="entry name" value="Tetracycline Repressor, domain 2"/>
    <property type="match status" value="1"/>
</dbReference>
<gene>
    <name evidence="4" type="ORF">UE46_12010</name>
</gene>
<dbReference type="InterPro" id="IPR001647">
    <property type="entry name" value="HTH_TetR"/>
</dbReference>
<dbReference type="PANTHER" id="PTHR43479">
    <property type="entry name" value="ACREF/ENVCD OPERON REPRESSOR-RELATED"/>
    <property type="match status" value="1"/>
</dbReference>
<dbReference type="KEGG" id="lwi:UE46_12010"/>
<dbReference type="SUPFAM" id="SSF46689">
    <property type="entry name" value="Homeodomain-like"/>
    <property type="match status" value="1"/>
</dbReference>
<feature type="domain" description="HTH tetR-type" evidence="3">
    <location>
        <begin position="9"/>
        <end position="69"/>
    </location>
</feature>
<evidence type="ECO:0000313" key="5">
    <source>
        <dbReference type="Proteomes" id="UP000223060"/>
    </source>
</evidence>
<keyword evidence="5" id="KW-1185">Reference proteome</keyword>
<accession>A0A1S7FWG2</accession>
<dbReference type="AlphaFoldDB" id="A0A1S7FWG2"/>
<proteinExistence type="predicted"/>
<dbReference type="Proteomes" id="UP000223060">
    <property type="component" value="Chromosome"/>
</dbReference>
<evidence type="ECO:0000256" key="2">
    <source>
        <dbReference type="PROSITE-ProRule" id="PRU00335"/>
    </source>
</evidence>